<protein>
    <submittedName>
        <fullName evidence="1">Uncharacterized protein</fullName>
    </submittedName>
</protein>
<name>A0A1L7I6D3_9FLAO</name>
<proteinExistence type="predicted"/>
<keyword evidence="2" id="KW-1185">Reference proteome</keyword>
<dbReference type="AlphaFoldDB" id="A0A1L7I6D3"/>
<dbReference type="EMBL" id="CP016359">
    <property type="protein sequence ID" value="APU68743.1"/>
    <property type="molecule type" value="Genomic_DNA"/>
</dbReference>
<organism evidence="1 2">
    <name type="scientific">Christiangramia flava JLT2011</name>
    <dbReference type="NCBI Taxonomy" id="1229726"/>
    <lineage>
        <taxon>Bacteria</taxon>
        <taxon>Pseudomonadati</taxon>
        <taxon>Bacteroidota</taxon>
        <taxon>Flavobacteriia</taxon>
        <taxon>Flavobacteriales</taxon>
        <taxon>Flavobacteriaceae</taxon>
        <taxon>Christiangramia</taxon>
    </lineage>
</organism>
<gene>
    <name evidence="1" type="ORF">GRFL_2019</name>
</gene>
<evidence type="ECO:0000313" key="1">
    <source>
        <dbReference type="EMBL" id="APU68743.1"/>
    </source>
</evidence>
<reference evidence="1 2" key="1">
    <citation type="submission" date="2016-07" db="EMBL/GenBank/DDBJ databases">
        <title>Multi-omics approach to identify versatile polysaccharide utilization systems of a marine flavobacterium Gramella flava.</title>
        <authorList>
            <person name="Tang K."/>
        </authorList>
    </citation>
    <scope>NUCLEOTIDE SEQUENCE [LARGE SCALE GENOMIC DNA]</scope>
    <source>
        <strain evidence="1 2">JLT2011</strain>
    </source>
</reference>
<dbReference type="Proteomes" id="UP000186230">
    <property type="component" value="Chromosome"/>
</dbReference>
<dbReference type="KEGG" id="gfl:GRFL_2019"/>
<evidence type="ECO:0000313" key="2">
    <source>
        <dbReference type="Proteomes" id="UP000186230"/>
    </source>
</evidence>
<sequence length="63" mass="7664">MGMKENTGRILQISETEPIQFMPNIFHETRTYKENQRMVIHLRLAFRYLKLYPEIHFKKQNPG</sequence>
<accession>A0A1L7I6D3</accession>